<protein>
    <submittedName>
        <fullName evidence="1">Uncharacterized protein</fullName>
    </submittedName>
</protein>
<dbReference type="EMBL" id="AWSQ01000004">
    <property type="protein sequence ID" value="KFX68790.1"/>
    <property type="molecule type" value="Genomic_DNA"/>
</dbReference>
<organism evidence="1 2">
    <name type="scientific">Pseudomonas taeanensis MS-3</name>
    <dbReference type="NCBI Taxonomy" id="1395571"/>
    <lineage>
        <taxon>Bacteria</taxon>
        <taxon>Pseudomonadati</taxon>
        <taxon>Pseudomonadota</taxon>
        <taxon>Gammaproteobacteria</taxon>
        <taxon>Pseudomonadales</taxon>
        <taxon>Pseudomonadaceae</taxon>
        <taxon>Pseudomonas</taxon>
    </lineage>
</organism>
<comment type="caution">
    <text evidence="1">The sequence shown here is derived from an EMBL/GenBank/DDBJ whole genome shotgun (WGS) entry which is preliminary data.</text>
</comment>
<proteinExistence type="predicted"/>
<sequence length="137" mass="15334">MSQLDQEKRLAARLALLSNQDAQDCNLYRPDEDDPEAEEKDLGDAKILFTGAFQAPADWDAAEREDYFGDSAPELFVTARIECEAKPASAGFFEPEIGDYVATMPGLGEVLMFYVHDFLDEEDGATYILVRDEELLD</sequence>
<reference evidence="1 2" key="1">
    <citation type="journal article" date="2014" name="Genome Announc.">
        <title>Draft Genome Sequence of Petroleum Oil-Degrading Marine Bacterium Pseudomonas taeanensis Strain MS-3, Isolated from a Crude Oil-Contaminated Seashore.</title>
        <authorList>
            <person name="Lee S.Y."/>
            <person name="Kim S.H."/>
            <person name="Lee D.G."/>
            <person name="Shin S."/>
            <person name="Yun S.H."/>
            <person name="Choi C.W."/>
            <person name="Chung Y.H."/>
            <person name="Choi J.S."/>
            <person name="Kahng H.Y."/>
            <person name="Kim S.I."/>
        </authorList>
    </citation>
    <scope>NUCLEOTIDE SEQUENCE [LARGE SCALE GENOMIC DNA]</scope>
    <source>
        <strain evidence="1 2">MS-3</strain>
    </source>
</reference>
<gene>
    <name evidence="1" type="ORF">TMS3_0114970</name>
</gene>
<dbReference type="AlphaFoldDB" id="A0A0A1YFU2"/>
<keyword evidence="2" id="KW-1185">Reference proteome</keyword>
<dbReference type="RefSeq" id="WP_025166015.1">
    <property type="nucleotide sequence ID" value="NZ_AWSQ01000004.1"/>
</dbReference>
<evidence type="ECO:0000313" key="1">
    <source>
        <dbReference type="EMBL" id="KFX68790.1"/>
    </source>
</evidence>
<dbReference type="Proteomes" id="UP000030063">
    <property type="component" value="Unassembled WGS sequence"/>
</dbReference>
<accession>A0A0A1YFU2</accession>
<evidence type="ECO:0000313" key="2">
    <source>
        <dbReference type="Proteomes" id="UP000030063"/>
    </source>
</evidence>
<name>A0A0A1YFU2_9PSED</name>
<dbReference type="OrthoDB" id="6961809at2"/>